<dbReference type="InterPro" id="IPR029058">
    <property type="entry name" value="AB_hydrolase_fold"/>
</dbReference>
<dbReference type="Pfam" id="PF12697">
    <property type="entry name" value="Abhydrolase_6"/>
    <property type="match status" value="1"/>
</dbReference>
<dbReference type="InterPro" id="IPR050266">
    <property type="entry name" value="AB_hydrolase_sf"/>
</dbReference>
<dbReference type="RefSeq" id="WP_076341453.1">
    <property type="nucleotide sequence ID" value="NZ_CAOQIG010000008.1"/>
</dbReference>
<dbReference type="OrthoDB" id="9775557at2"/>
<gene>
    <name evidence="2" type="ORF">BO225_06460</name>
</gene>
<dbReference type="SUPFAM" id="SSF53474">
    <property type="entry name" value="alpha/beta-Hydrolases"/>
    <property type="match status" value="1"/>
</dbReference>
<organism evidence="2 3">
    <name type="scientific">Dubosiella newyorkensis</name>
    <dbReference type="NCBI Taxonomy" id="1862672"/>
    <lineage>
        <taxon>Bacteria</taxon>
        <taxon>Bacillati</taxon>
        <taxon>Bacillota</taxon>
        <taxon>Erysipelotrichia</taxon>
        <taxon>Erysipelotrichales</taxon>
        <taxon>Erysipelotrichaceae</taxon>
        <taxon>Dubosiella</taxon>
    </lineage>
</organism>
<sequence>MKRIYIHGLGQTASSWNPVLDALPVTSDQNICLDLSAMIQKQQTTYSNIYSSFSNFCDSQSEEIVLCGLSLGSVLALHYAIDHPDRVKALILIAPQYKMPKRLLKIQNMLFRCMPKSMFLQTGFDKDDFITLCKTMIDLDFSASLNKITCPVSILCGEKDKANKKAANELFHTLKNAQYQEIKNASHEVNVEAPVQLATLLHQFYSQIER</sequence>
<dbReference type="Proteomes" id="UP000186705">
    <property type="component" value="Unassembled WGS sequence"/>
</dbReference>
<dbReference type="STRING" id="1862672.BO225_06460"/>
<comment type="caution">
    <text evidence="2">The sequence shown here is derived from an EMBL/GenBank/DDBJ whole genome shotgun (WGS) entry which is preliminary data.</text>
</comment>
<name>A0A1U7NMI1_9FIRM</name>
<dbReference type="Gene3D" id="3.40.50.1820">
    <property type="entry name" value="alpha/beta hydrolase"/>
    <property type="match status" value="1"/>
</dbReference>
<keyword evidence="3" id="KW-1185">Reference proteome</keyword>
<dbReference type="PANTHER" id="PTHR43798">
    <property type="entry name" value="MONOACYLGLYCEROL LIPASE"/>
    <property type="match status" value="1"/>
</dbReference>
<dbReference type="EMBL" id="MPKA01000065">
    <property type="protein sequence ID" value="OLU46405.1"/>
    <property type="molecule type" value="Genomic_DNA"/>
</dbReference>
<protein>
    <submittedName>
        <fullName evidence="2">2-succinyl-6-hydroxy-2, 4-cyclohexadiene-1-carboxylate synthase</fullName>
    </submittedName>
</protein>
<dbReference type="AlphaFoldDB" id="A0A1U7NMI1"/>
<dbReference type="GeneID" id="78275584"/>
<evidence type="ECO:0000259" key="1">
    <source>
        <dbReference type="Pfam" id="PF12697"/>
    </source>
</evidence>
<dbReference type="InterPro" id="IPR000073">
    <property type="entry name" value="AB_hydrolase_1"/>
</dbReference>
<evidence type="ECO:0000313" key="2">
    <source>
        <dbReference type="EMBL" id="OLU46405.1"/>
    </source>
</evidence>
<accession>A0A1U7NMI1</accession>
<reference evidence="2 3" key="1">
    <citation type="submission" date="2016-11" db="EMBL/GenBank/DDBJ databases">
        <title>Description of two novel members of the family Erysipelotrichaceae: Ileibacterium lipovorans gen. nov., sp. nov. and Dubosiella newyorkensis, gen. nov., sp. nov.</title>
        <authorList>
            <person name="Cox L.M."/>
            <person name="Sohn J."/>
            <person name="Tyrrell K.L."/>
            <person name="Citron D.M."/>
            <person name="Lawson P.A."/>
            <person name="Patel N.B."/>
            <person name="Iizumi T."/>
            <person name="Perez-Perez G.I."/>
            <person name="Goldstein E.J."/>
            <person name="Blaser M.J."/>
        </authorList>
    </citation>
    <scope>NUCLEOTIDE SEQUENCE [LARGE SCALE GENOMIC DNA]</scope>
    <source>
        <strain evidence="2 3">NYU-BL-A4</strain>
    </source>
</reference>
<proteinExistence type="predicted"/>
<feature type="domain" description="AB hydrolase-1" evidence="1">
    <location>
        <begin position="5"/>
        <end position="198"/>
    </location>
</feature>
<evidence type="ECO:0000313" key="3">
    <source>
        <dbReference type="Proteomes" id="UP000186705"/>
    </source>
</evidence>